<name>A0A6C0D976_9ZZZZ</name>
<organism evidence="1">
    <name type="scientific">viral metagenome</name>
    <dbReference type="NCBI Taxonomy" id="1070528"/>
    <lineage>
        <taxon>unclassified sequences</taxon>
        <taxon>metagenomes</taxon>
        <taxon>organismal metagenomes</taxon>
    </lineage>
</organism>
<dbReference type="EMBL" id="MN739566">
    <property type="protein sequence ID" value="QHT13368.1"/>
    <property type="molecule type" value="Genomic_DNA"/>
</dbReference>
<dbReference type="AlphaFoldDB" id="A0A6C0D976"/>
<protein>
    <submittedName>
        <fullName evidence="1">Uncharacterized protein</fullName>
    </submittedName>
</protein>
<proteinExistence type="predicted"/>
<evidence type="ECO:0000313" key="1">
    <source>
        <dbReference type="EMBL" id="QHT13368.1"/>
    </source>
</evidence>
<sequence length="243" mass="28835">MTDWYINFSEKTNIDNSIINPYVELLKIVSTNKPIEDNIQTKVCQLENDYEENLKNLETICSDQEFINNFKSNNSLVILQKELEIIKILTKYALQNNQLDYNFFLASLKYIFQLSEVLRERLGQKEIVHDSKILVPNNLPRCSYKFCSYKDTCTYNYNATIKSQCYQDHYVHRMVSADLSILIAYIEQKYQDQNFVIHNKEILKTINTLSFVINHMESELRAKCMYLDEKEWEAQHYVKNVTS</sequence>
<accession>A0A6C0D976</accession>
<reference evidence="1" key="1">
    <citation type="journal article" date="2020" name="Nature">
        <title>Giant virus diversity and host interactions through global metagenomics.</title>
        <authorList>
            <person name="Schulz F."/>
            <person name="Roux S."/>
            <person name="Paez-Espino D."/>
            <person name="Jungbluth S."/>
            <person name="Walsh D.A."/>
            <person name="Denef V.J."/>
            <person name="McMahon K.D."/>
            <person name="Konstantinidis K.T."/>
            <person name="Eloe-Fadrosh E.A."/>
            <person name="Kyrpides N.C."/>
            <person name="Woyke T."/>
        </authorList>
    </citation>
    <scope>NUCLEOTIDE SEQUENCE</scope>
    <source>
        <strain evidence="1">GVMAG-M-3300023174-131</strain>
    </source>
</reference>